<dbReference type="CDD" id="cd00060">
    <property type="entry name" value="FHA"/>
    <property type="match status" value="1"/>
</dbReference>
<keyword evidence="7" id="KW-1185">Reference proteome</keyword>
<dbReference type="InterPro" id="IPR036388">
    <property type="entry name" value="WH-like_DNA-bd_sf"/>
</dbReference>
<sequence length="210" mass="23857">MLDEIAALKSQAGFAEPHEWILNGELLTIGRWPDNDIVLAHRDVAQHHASVHRSSDGFVIEDLGSDNGTFVNGERVHSSQPLHNGDLIYIPPHFELLFYIKQPTIKSGRLIGVHVDSEAHEVYVNGQLLEPPLSTAQYTLLLLLLRRAGEIVEREEIVSLIWPPHEADHVSDQAIDALVRRLRERLAEIDPDHQYILTIRGHGFRFENRE</sequence>
<reference evidence="7" key="2">
    <citation type="submission" date="2015-08" db="EMBL/GenBank/DDBJ databases">
        <title>Draft Genome Sequence of a Heterotrophic Facultative Anaerobic Bacterium Ardenticatena maritima Strain 110S.</title>
        <authorList>
            <person name="Kawaichi S."/>
            <person name="Yoshida T."/>
            <person name="Sako Y."/>
            <person name="Nakamura R."/>
        </authorList>
    </citation>
    <scope>NUCLEOTIDE SEQUENCE [LARGE SCALE GENOMIC DNA]</scope>
    <source>
        <strain evidence="7">110S</strain>
    </source>
</reference>
<evidence type="ECO:0000259" key="4">
    <source>
        <dbReference type="PROSITE" id="PS50006"/>
    </source>
</evidence>
<dbReference type="RefSeq" id="WP_054494450.1">
    <property type="nucleotide sequence ID" value="NZ_BBZA01000308.1"/>
</dbReference>
<proteinExistence type="predicted"/>
<dbReference type="PANTHER" id="PTHR23308">
    <property type="entry name" value="NUCLEAR INHIBITOR OF PROTEIN PHOSPHATASE-1"/>
    <property type="match status" value="1"/>
</dbReference>
<dbReference type="Pfam" id="PF00498">
    <property type="entry name" value="FHA"/>
    <property type="match status" value="1"/>
</dbReference>
<dbReference type="Gene3D" id="2.60.200.20">
    <property type="match status" value="1"/>
</dbReference>
<dbReference type="SUPFAM" id="SSF49879">
    <property type="entry name" value="SMAD/FHA domain"/>
    <property type="match status" value="1"/>
</dbReference>
<gene>
    <name evidence="6" type="ORF">ARMA_3135</name>
</gene>
<dbReference type="InterPro" id="IPR000253">
    <property type="entry name" value="FHA_dom"/>
</dbReference>
<dbReference type="Pfam" id="PF00486">
    <property type="entry name" value="Trans_reg_C"/>
    <property type="match status" value="1"/>
</dbReference>
<dbReference type="SMART" id="SM00862">
    <property type="entry name" value="Trans_reg_C"/>
    <property type="match status" value="1"/>
</dbReference>
<dbReference type="PROSITE" id="PS50889">
    <property type="entry name" value="S4"/>
    <property type="match status" value="1"/>
</dbReference>
<dbReference type="CDD" id="cd00383">
    <property type="entry name" value="trans_reg_C"/>
    <property type="match status" value="1"/>
</dbReference>
<dbReference type="PROSITE" id="PS51755">
    <property type="entry name" value="OMPR_PHOB"/>
    <property type="match status" value="1"/>
</dbReference>
<dbReference type="OrthoDB" id="162419at2"/>
<dbReference type="GO" id="GO:0006355">
    <property type="term" value="P:regulation of DNA-templated transcription"/>
    <property type="evidence" value="ECO:0007669"/>
    <property type="project" value="InterPro"/>
</dbReference>
<dbReference type="InParanoid" id="A0A0M8KBL8"/>
<dbReference type="SMART" id="SM00240">
    <property type="entry name" value="FHA"/>
    <property type="match status" value="1"/>
</dbReference>
<evidence type="ECO:0000313" key="6">
    <source>
        <dbReference type="EMBL" id="GAP64712.1"/>
    </source>
</evidence>
<keyword evidence="2" id="KW-0694">RNA-binding</keyword>
<dbReference type="Gene3D" id="1.10.10.10">
    <property type="entry name" value="Winged helix-like DNA-binding domain superfamily/Winged helix DNA-binding domain"/>
    <property type="match status" value="1"/>
</dbReference>
<dbReference type="PROSITE" id="PS50006">
    <property type="entry name" value="FHA_DOMAIN"/>
    <property type="match status" value="1"/>
</dbReference>
<evidence type="ECO:0000259" key="5">
    <source>
        <dbReference type="PROSITE" id="PS51755"/>
    </source>
</evidence>
<evidence type="ECO:0008006" key="8">
    <source>
        <dbReference type="Google" id="ProtNLM"/>
    </source>
</evidence>
<evidence type="ECO:0000256" key="2">
    <source>
        <dbReference type="PROSITE-ProRule" id="PRU00182"/>
    </source>
</evidence>
<feature type="domain" description="FHA" evidence="4">
    <location>
        <begin position="27"/>
        <end position="76"/>
    </location>
</feature>
<organism evidence="6 7">
    <name type="scientific">Ardenticatena maritima</name>
    <dbReference type="NCBI Taxonomy" id="872965"/>
    <lineage>
        <taxon>Bacteria</taxon>
        <taxon>Bacillati</taxon>
        <taxon>Chloroflexota</taxon>
        <taxon>Ardenticatenia</taxon>
        <taxon>Ardenticatenales</taxon>
        <taxon>Ardenticatenaceae</taxon>
        <taxon>Ardenticatena</taxon>
    </lineage>
</organism>
<dbReference type="AlphaFoldDB" id="A0A0M8KBL8"/>
<feature type="DNA-binding region" description="OmpR/PhoB-type" evidence="3">
    <location>
        <begin position="102"/>
        <end position="208"/>
    </location>
</feature>
<feature type="domain" description="OmpR/PhoB-type" evidence="5">
    <location>
        <begin position="102"/>
        <end position="208"/>
    </location>
</feature>
<dbReference type="InterPro" id="IPR050923">
    <property type="entry name" value="Cell_Proc_Reg/RNA_Proc"/>
</dbReference>
<evidence type="ECO:0000313" key="7">
    <source>
        <dbReference type="Proteomes" id="UP000037784"/>
    </source>
</evidence>
<dbReference type="GO" id="GO:0003723">
    <property type="term" value="F:RNA binding"/>
    <property type="evidence" value="ECO:0007669"/>
    <property type="project" value="UniProtKB-KW"/>
</dbReference>
<name>A0A0M8KBL8_9CHLR</name>
<dbReference type="EMBL" id="BBZA01000308">
    <property type="protein sequence ID" value="GAP64712.1"/>
    <property type="molecule type" value="Genomic_DNA"/>
</dbReference>
<dbReference type="SUPFAM" id="SSF46894">
    <property type="entry name" value="C-terminal effector domain of the bipartite response regulators"/>
    <property type="match status" value="1"/>
</dbReference>
<comment type="caution">
    <text evidence="6">The sequence shown here is derived from an EMBL/GenBank/DDBJ whole genome shotgun (WGS) entry which is preliminary data.</text>
</comment>
<evidence type="ECO:0000256" key="3">
    <source>
        <dbReference type="PROSITE-ProRule" id="PRU01091"/>
    </source>
</evidence>
<reference evidence="6 7" key="1">
    <citation type="journal article" date="2015" name="Genome Announc.">
        <title>Draft Genome Sequence of a Heterotrophic Facultative Anaerobic Thermophilic Bacterium, Ardenticatena maritima Strain 110ST.</title>
        <authorList>
            <person name="Kawaichi S."/>
            <person name="Yoshida T."/>
            <person name="Sako Y."/>
            <person name="Nakamura R."/>
        </authorList>
    </citation>
    <scope>NUCLEOTIDE SEQUENCE [LARGE SCALE GENOMIC DNA]</scope>
    <source>
        <strain evidence="6 7">110S</strain>
    </source>
</reference>
<dbReference type="InterPro" id="IPR016032">
    <property type="entry name" value="Sig_transdc_resp-reg_C-effctor"/>
</dbReference>
<dbReference type="GO" id="GO:0000160">
    <property type="term" value="P:phosphorelay signal transduction system"/>
    <property type="evidence" value="ECO:0007669"/>
    <property type="project" value="InterPro"/>
</dbReference>
<dbReference type="Proteomes" id="UP000037784">
    <property type="component" value="Unassembled WGS sequence"/>
</dbReference>
<evidence type="ECO:0000256" key="1">
    <source>
        <dbReference type="ARBA" id="ARBA00023125"/>
    </source>
</evidence>
<dbReference type="InterPro" id="IPR008984">
    <property type="entry name" value="SMAD_FHA_dom_sf"/>
</dbReference>
<dbReference type="InterPro" id="IPR001867">
    <property type="entry name" value="OmpR/PhoB-type_DNA-bd"/>
</dbReference>
<accession>A0A0M8KBL8</accession>
<dbReference type="GO" id="GO:0003677">
    <property type="term" value="F:DNA binding"/>
    <property type="evidence" value="ECO:0007669"/>
    <property type="project" value="UniProtKB-UniRule"/>
</dbReference>
<protein>
    <recommendedName>
        <fullName evidence="8">FHA domain-containing protein</fullName>
    </recommendedName>
</protein>
<keyword evidence="1 3" id="KW-0238">DNA-binding</keyword>